<dbReference type="CDD" id="cd07042">
    <property type="entry name" value="STAS_SulP_like_sulfate_transporter"/>
    <property type="match status" value="1"/>
</dbReference>
<feature type="transmembrane region" description="Helical" evidence="5">
    <location>
        <begin position="508"/>
        <end position="535"/>
    </location>
</feature>
<feature type="transmembrane region" description="Helical" evidence="5">
    <location>
        <begin position="315"/>
        <end position="334"/>
    </location>
</feature>
<feature type="transmembrane region" description="Helical" evidence="5">
    <location>
        <begin position="198"/>
        <end position="220"/>
    </location>
</feature>
<dbReference type="InterPro" id="IPR036513">
    <property type="entry name" value="STAS_dom_sf"/>
</dbReference>
<organism evidence="7 8">
    <name type="scientific">Parasitella parasitica</name>
    <dbReference type="NCBI Taxonomy" id="35722"/>
    <lineage>
        <taxon>Eukaryota</taxon>
        <taxon>Fungi</taxon>
        <taxon>Fungi incertae sedis</taxon>
        <taxon>Mucoromycota</taxon>
        <taxon>Mucoromycotina</taxon>
        <taxon>Mucoromycetes</taxon>
        <taxon>Mucorales</taxon>
        <taxon>Mucorineae</taxon>
        <taxon>Mucoraceae</taxon>
        <taxon>Parasitella</taxon>
    </lineage>
</organism>
<name>A0A0B7N3X9_9FUNG</name>
<evidence type="ECO:0000256" key="4">
    <source>
        <dbReference type="ARBA" id="ARBA00023136"/>
    </source>
</evidence>
<evidence type="ECO:0000256" key="3">
    <source>
        <dbReference type="ARBA" id="ARBA00022989"/>
    </source>
</evidence>
<feature type="transmembrane region" description="Helical" evidence="5">
    <location>
        <begin position="276"/>
        <end position="303"/>
    </location>
</feature>
<accession>A0A0B7N3X9</accession>
<reference evidence="7 8" key="1">
    <citation type="submission" date="2014-09" db="EMBL/GenBank/DDBJ databases">
        <authorList>
            <person name="Ellenberger Sabrina"/>
        </authorList>
    </citation>
    <scope>NUCLEOTIDE SEQUENCE [LARGE SCALE GENOMIC DNA]</scope>
    <source>
        <strain evidence="7 8">CBS 412.66</strain>
    </source>
</reference>
<dbReference type="Pfam" id="PF00916">
    <property type="entry name" value="Sulfate_transp"/>
    <property type="match status" value="1"/>
</dbReference>
<sequence length="716" mass="78620">MPNQYQNPPFFIQDESHSSVFIVDDDCSTLSYQTTDTNESTYLSPKDVKTRYKSIESEESVSSAERMSKCSKLPSDQIHFDSALNTSFWSTLNTRSKYYLPILQWIPLYTKQDFSQDILSGLSLSALFIPQALSYATALCRIPAIHGLYTVSVTTFVYACLGMSPQLSVGPEATVSLIVGSGIAHQQSSAGHPFDPEAAAAIASLTAFFVGLFTLALGLLRFGFLDSLMSRALLRGFITAVGVVVLVQQSILLLGLGDLSMQVGLTPDSTTIQRLLFLASYISYADPLTSAFSAAVLFVLVTVPHLKKRYSAISRLPEVLLVVILSIIVCRLYRFDQAGLDVLGQVGGSGNNLNMPLPVPSMPTLPDHADVKAIIVNAAIITIIGFVESIAAAKSFARRHNHFVSANRELVALGIGNVIGGFFGSFPAFGSFPRSKVHESVKPKTQMSGLLSGVTCLIVTGCFLPQLFYLPTATLSSIIFMAVLALLRELPHDLKFMWQVRAWKDVALMATTFITTMFFSLEVGTAVAVMFSLIITVKQSSYPRITILGRVKETSYEFRPIHDSKETVEHLKDVLIVRIEEPLYFANTGQLKDRLRRLEQFGDMSIHPSEQPRRDHLAFIVLDLGGMEFIDASAVQILYEIIESYHEQRVQVLLVNGHPNAMPLINRAGILDLIGSNLLFENVTDAIQSIEQDVQYTSFPNSHILGEGSSSSNPST</sequence>
<evidence type="ECO:0000313" key="8">
    <source>
        <dbReference type="Proteomes" id="UP000054107"/>
    </source>
</evidence>
<feature type="transmembrane region" description="Helical" evidence="5">
    <location>
        <begin position="410"/>
        <end position="429"/>
    </location>
</feature>
<evidence type="ECO:0000313" key="7">
    <source>
        <dbReference type="EMBL" id="CEP12971.1"/>
    </source>
</evidence>
<dbReference type="SUPFAM" id="SSF52091">
    <property type="entry name" value="SpoIIaa-like"/>
    <property type="match status" value="1"/>
</dbReference>
<dbReference type="GO" id="GO:0016020">
    <property type="term" value="C:membrane"/>
    <property type="evidence" value="ECO:0007669"/>
    <property type="project" value="UniProtKB-SubCell"/>
</dbReference>
<dbReference type="InterPro" id="IPR002645">
    <property type="entry name" value="STAS_dom"/>
</dbReference>
<evidence type="ECO:0000256" key="5">
    <source>
        <dbReference type="SAM" id="Phobius"/>
    </source>
</evidence>
<evidence type="ECO:0000256" key="1">
    <source>
        <dbReference type="ARBA" id="ARBA00004141"/>
    </source>
</evidence>
<dbReference type="Gene3D" id="3.30.750.24">
    <property type="entry name" value="STAS domain"/>
    <property type="match status" value="1"/>
</dbReference>
<feature type="transmembrane region" description="Helical" evidence="5">
    <location>
        <begin position="232"/>
        <end position="256"/>
    </location>
</feature>
<feature type="domain" description="STAS" evidence="6">
    <location>
        <begin position="564"/>
        <end position="690"/>
    </location>
</feature>
<comment type="subcellular location">
    <subcellularLocation>
        <location evidence="1">Membrane</location>
        <topology evidence="1">Multi-pass membrane protein</topology>
    </subcellularLocation>
</comment>
<dbReference type="AlphaFoldDB" id="A0A0B7N3X9"/>
<keyword evidence="2 5" id="KW-0812">Transmembrane</keyword>
<dbReference type="InterPro" id="IPR011547">
    <property type="entry name" value="SLC26A/SulP_dom"/>
</dbReference>
<dbReference type="PROSITE" id="PS50801">
    <property type="entry name" value="STAS"/>
    <property type="match status" value="1"/>
</dbReference>
<dbReference type="Proteomes" id="UP000054107">
    <property type="component" value="Unassembled WGS sequence"/>
</dbReference>
<protein>
    <recommendedName>
        <fullName evidence="6">STAS domain-containing protein</fullName>
    </recommendedName>
</protein>
<evidence type="ECO:0000259" key="6">
    <source>
        <dbReference type="PROSITE" id="PS50801"/>
    </source>
</evidence>
<proteinExistence type="predicted"/>
<keyword evidence="4 5" id="KW-0472">Membrane</keyword>
<feature type="transmembrane region" description="Helical" evidence="5">
    <location>
        <begin position="371"/>
        <end position="390"/>
    </location>
</feature>
<dbReference type="EMBL" id="LN728848">
    <property type="protein sequence ID" value="CEP12971.1"/>
    <property type="molecule type" value="Genomic_DNA"/>
</dbReference>
<gene>
    <name evidence="7" type="primary">PARPA_06991.1 scaffold 25188</name>
</gene>
<dbReference type="GO" id="GO:0055085">
    <property type="term" value="P:transmembrane transport"/>
    <property type="evidence" value="ECO:0007669"/>
    <property type="project" value="InterPro"/>
</dbReference>
<dbReference type="STRING" id="35722.A0A0B7N3X9"/>
<keyword evidence="3 5" id="KW-1133">Transmembrane helix</keyword>
<keyword evidence="8" id="KW-1185">Reference proteome</keyword>
<dbReference type="OrthoDB" id="427213at2759"/>
<feature type="transmembrane region" description="Helical" evidence="5">
    <location>
        <begin position="467"/>
        <end position="487"/>
    </location>
</feature>
<dbReference type="PANTHER" id="PTHR11814">
    <property type="entry name" value="SULFATE TRANSPORTER"/>
    <property type="match status" value="1"/>
</dbReference>
<dbReference type="InterPro" id="IPR001902">
    <property type="entry name" value="SLC26A/SulP_fam"/>
</dbReference>
<evidence type="ECO:0000256" key="2">
    <source>
        <dbReference type="ARBA" id="ARBA00022692"/>
    </source>
</evidence>
<dbReference type="Pfam" id="PF01740">
    <property type="entry name" value="STAS"/>
    <property type="match status" value="1"/>
</dbReference>